<accession>A0ABQ4QFD7</accession>
<dbReference type="Proteomes" id="UP001055117">
    <property type="component" value="Unassembled WGS sequence"/>
</dbReference>
<proteinExistence type="predicted"/>
<name>A0ABQ4QFD7_9HYPH</name>
<evidence type="ECO:0000256" key="1">
    <source>
        <dbReference type="SAM" id="Phobius"/>
    </source>
</evidence>
<keyword evidence="1" id="KW-1133">Transmembrane helix</keyword>
<dbReference type="EMBL" id="BPQG01000024">
    <property type="protein sequence ID" value="GJD43811.1"/>
    <property type="molecule type" value="Genomic_DNA"/>
</dbReference>
<sequence length="153" mass="16018">MRCGRAFIEGVTRLPDTHAPAPAPVLATVRGPLLLRAIAGVVVAALLLVVGLPREADMPTPSSRVASAFVHAAVSQAAVSKVAVSKSDAVRAPLHAVAPNVAEADDWAGRPALADPLSHRLPRLSDEAGFHPRETGLFRTWASAPPDRPPRRA</sequence>
<comment type="caution">
    <text evidence="2">The sequence shown here is derived from an EMBL/GenBank/DDBJ whole genome shotgun (WGS) entry which is preliminary data.</text>
</comment>
<organism evidence="2 3">
    <name type="scientific">Methylobacterium cerastii</name>
    <dbReference type="NCBI Taxonomy" id="932741"/>
    <lineage>
        <taxon>Bacteria</taxon>
        <taxon>Pseudomonadati</taxon>
        <taxon>Pseudomonadota</taxon>
        <taxon>Alphaproteobacteria</taxon>
        <taxon>Hyphomicrobiales</taxon>
        <taxon>Methylobacteriaceae</taxon>
        <taxon>Methylobacterium</taxon>
    </lineage>
</organism>
<evidence type="ECO:0000313" key="3">
    <source>
        <dbReference type="Proteomes" id="UP001055117"/>
    </source>
</evidence>
<evidence type="ECO:0000313" key="2">
    <source>
        <dbReference type="EMBL" id="GJD43811.1"/>
    </source>
</evidence>
<protein>
    <submittedName>
        <fullName evidence="2">Uncharacterized protein</fullName>
    </submittedName>
</protein>
<keyword evidence="3" id="KW-1185">Reference proteome</keyword>
<reference evidence="2 3" key="1">
    <citation type="journal article" date="2021" name="Front. Microbiol.">
        <title>Comprehensive Comparative Genomics and Phenotyping of Methylobacterium Species.</title>
        <authorList>
            <person name="Alessa O."/>
            <person name="Ogura Y."/>
            <person name="Fujitani Y."/>
            <person name="Takami H."/>
            <person name="Hayashi T."/>
            <person name="Sahin N."/>
            <person name="Tani A."/>
        </authorList>
    </citation>
    <scope>NUCLEOTIDE SEQUENCE [LARGE SCALE GENOMIC DNA]</scope>
    <source>
        <strain evidence="2 3">DSM 23679</strain>
    </source>
</reference>
<gene>
    <name evidence="2" type="ORF">AFCDBAGC_1668</name>
</gene>
<keyword evidence="1" id="KW-0812">Transmembrane</keyword>
<feature type="transmembrane region" description="Helical" evidence="1">
    <location>
        <begin position="33"/>
        <end position="52"/>
    </location>
</feature>
<keyword evidence="1" id="KW-0472">Membrane</keyword>